<proteinExistence type="predicted"/>
<evidence type="ECO:0000313" key="2">
    <source>
        <dbReference type="EnsemblMetazoa" id="OVOC10065.1"/>
    </source>
</evidence>
<keyword evidence="1" id="KW-1133">Transmembrane helix</keyword>
<protein>
    <submittedName>
        <fullName evidence="2">Uncharacterized protein</fullName>
    </submittedName>
</protein>
<evidence type="ECO:0000256" key="1">
    <source>
        <dbReference type="SAM" id="Phobius"/>
    </source>
</evidence>
<dbReference type="EnsemblMetazoa" id="OVOC10065.1">
    <property type="protein sequence ID" value="OVOC10065.1"/>
    <property type="gene ID" value="WBGene00246874"/>
</dbReference>
<name>A0A8R1XQM2_ONCVO</name>
<evidence type="ECO:0000313" key="3">
    <source>
        <dbReference type="Proteomes" id="UP000024404"/>
    </source>
</evidence>
<organism evidence="2 3">
    <name type="scientific">Onchocerca volvulus</name>
    <dbReference type="NCBI Taxonomy" id="6282"/>
    <lineage>
        <taxon>Eukaryota</taxon>
        <taxon>Metazoa</taxon>
        <taxon>Ecdysozoa</taxon>
        <taxon>Nematoda</taxon>
        <taxon>Chromadorea</taxon>
        <taxon>Rhabditida</taxon>
        <taxon>Spirurina</taxon>
        <taxon>Spiruromorpha</taxon>
        <taxon>Filarioidea</taxon>
        <taxon>Onchocercidae</taxon>
        <taxon>Onchocerca</taxon>
    </lineage>
</organism>
<keyword evidence="1" id="KW-0472">Membrane</keyword>
<keyword evidence="1" id="KW-0812">Transmembrane</keyword>
<dbReference type="AlphaFoldDB" id="A0A8R1XQM2"/>
<keyword evidence="3" id="KW-1185">Reference proteome</keyword>
<dbReference type="EMBL" id="CMVM020000314">
    <property type="status" value="NOT_ANNOTATED_CDS"/>
    <property type="molecule type" value="Genomic_DNA"/>
</dbReference>
<feature type="transmembrane region" description="Helical" evidence="1">
    <location>
        <begin position="44"/>
        <end position="66"/>
    </location>
</feature>
<dbReference type="Proteomes" id="UP000024404">
    <property type="component" value="Unassembled WGS sequence"/>
</dbReference>
<accession>A0A8R1XQM2</accession>
<reference evidence="3" key="1">
    <citation type="submission" date="2013-10" db="EMBL/GenBank/DDBJ databases">
        <title>Genome sequencing of Onchocerca volvulus.</title>
        <authorList>
            <person name="Cotton J."/>
            <person name="Tsai J."/>
            <person name="Stanley E."/>
            <person name="Tracey A."/>
            <person name="Holroyd N."/>
            <person name="Lustigman S."/>
            <person name="Berriman M."/>
        </authorList>
    </citation>
    <scope>NUCLEOTIDE SEQUENCE</scope>
</reference>
<feature type="transmembrane region" description="Helical" evidence="1">
    <location>
        <begin position="6"/>
        <end position="23"/>
    </location>
</feature>
<sequence>MNFNVLAVNVSTGMLIVTENRIVRMAPMRCIVIRQHKNKHPNRLLVSLLSFPSCFFLYFFNSILAFHRF</sequence>
<reference evidence="2" key="2">
    <citation type="submission" date="2022-06" db="UniProtKB">
        <authorList>
            <consortium name="EnsemblMetazoa"/>
        </authorList>
    </citation>
    <scope>IDENTIFICATION</scope>
</reference>